<dbReference type="PANTHER" id="PTHR31511:SF12">
    <property type="entry name" value="RHO TERMINATION FACTOR N-TERMINAL DOMAIN-CONTAINING PROTEIN"/>
    <property type="match status" value="1"/>
</dbReference>
<proteinExistence type="predicted"/>
<reference evidence="1 2" key="1">
    <citation type="submission" date="2017-11" db="EMBL/GenBank/DDBJ databases">
        <title>The genome of Rhizophagus clarus HR1 reveals common genetic basis of auxotrophy among arbuscular mycorrhizal fungi.</title>
        <authorList>
            <person name="Kobayashi Y."/>
        </authorList>
    </citation>
    <scope>NUCLEOTIDE SEQUENCE [LARGE SCALE GENOMIC DNA]</scope>
    <source>
        <strain evidence="1 2">HR1</strain>
    </source>
</reference>
<evidence type="ECO:0008006" key="3">
    <source>
        <dbReference type="Google" id="ProtNLM"/>
    </source>
</evidence>
<gene>
    <name evidence="1" type="ORF">RclHR1_17490003</name>
</gene>
<accession>A0A2Z6QK60</accession>
<dbReference type="Proteomes" id="UP000247702">
    <property type="component" value="Unassembled WGS sequence"/>
</dbReference>
<dbReference type="AlphaFoldDB" id="A0A2Z6QK60"/>
<organism evidence="1 2">
    <name type="scientific">Rhizophagus clarus</name>
    <dbReference type="NCBI Taxonomy" id="94130"/>
    <lineage>
        <taxon>Eukaryota</taxon>
        <taxon>Fungi</taxon>
        <taxon>Fungi incertae sedis</taxon>
        <taxon>Mucoromycota</taxon>
        <taxon>Glomeromycotina</taxon>
        <taxon>Glomeromycetes</taxon>
        <taxon>Glomerales</taxon>
        <taxon>Glomeraceae</taxon>
        <taxon>Rhizophagus</taxon>
    </lineage>
</organism>
<dbReference type="SUPFAM" id="SSF56672">
    <property type="entry name" value="DNA/RNA polymerases"/>
    <property type="match status" value="1"/>
</dbReference>
<dbReference type="PANTHER" id="PTHR31511">
    <property type="entry name" value="PROTEIN CBG23764"/>
    <property type="match status" value="1"/>
</dbReference>
<comment type="caution">
    <text evidence="1">The sequence shown here is derived from an EMBL/GenBank/DDBJ whole genome shotgun (WGS) entry which is preliminary data.</text>
</comment>
<dbReference type="InterPro" id="IPR043502">
    <property type="entry name" value="DNA/RNA_pol_sf"/>
</dbReference>
<sequence length="465" mass="53649">MHKSCGYCYVIVRMDSLLNYEVVSHDLYRGSDALEKFVERIEGELLNIQTDLSAPAEMIMAPGDLKAYNDATECWICKEPFLKPAPEVLQKLKEAKYRLLEVKEWETCMEKEHPEKKKVQRAYKEALGRLNQKLRIGSFKTKVPLICHNFWGYDSHPLMKVVSKFTADKLNCIPENIGKYKAMDVGQLRFLDSFQHMGMGLDKLVKCLGGKIEKFPLTVNKEDYKHAQELANVFMNYTIMCLQDNGLDPSHYVFASGMFNDSLYKSSGAELKLMTDMNEYLTVEKEIRGGMTMACHRYANTNNLKCSDYDSSKLKSWIMYEDMNALYSGAMTQYMPTKILGKVDLEEVPDIQSIAPDADIGYILEVDLEVPVHLHNYFADYPLAPKKQIVPENWLSPYNAKLVQDKEVEGGKYVTGEKLVQTFYPKKNYVVHYRALQLYMRQGLKVTKIHSALKFKQSPWMKEYM</sequence>
<evidence type="ECO:0000313" key="1">
    <source>
        <dbReference type="EMBL" id="GBB90497.1"/>
    </source>
</evidence>
<name>A0A2Z6QK60_9GLOM</name>
<protein>
    <recommendedName>
        <fullName evidence="3">DNA-directed DNA polymerase</fullName>
    </recommendedName>
</protein>
<dbReference type="EMBL" id="BEXD01000834">
    <property type="protein sequence ID" value="GBB90497.1"/>
    <property type="molecule type" value="Genomic_DNA"/>
</dbReference>
<keyword evidence="2" id="KW-1185">Reference proteome</keyword>
<evidence type="ECO:0000313" key="2">
    <source>
        <dbReference type="Proteomes" id="UP000247702"/>
    </source>
</evidence>